<reference evidence="4" key="2">
    <citation type="submission" date="2025-08" db="UniProtKB">
        <authorList>
            <consortium name="Ensembl"/>
        </authorList>
    </citation>
    <scope>IDENTIFICATION</scope>
</reference>
<feature type="region of interest" description="Disordered" evidence="3">
    <location>
        <begin position="928"/>
        <end position="952"/>
    </location>
</feature>
<evidence type="ECO:0000256" key="1">
    <source>
        <dbReference type="ARBA" id="ARBA00022729"/>
    </source>
</evidence>
<protein>
    <submittedName>
        <fullName evidence="4">Otoancorin</fullName>
    </submittedName>
</protein>
<proteinExistence type="predicted"/>
<keyword evidence="1" id="KW-0732">Signal</keyword>
<organism evidence="4 5">
    <name type="scientific">Catharus ustulatus</name>
    <name type="common">Russet-backed thrush</name>
    <name type="synonym">Hylocichla ustulatus</name>
    <dbReference type="NCBI Taxonomy" id="91951"/>
    <lineage>
        <taxon>Eukaryota</taxon>
        <taxon>Metazoa</taxon>
        <taxon>Chordata</taxon>
        <taxon>Craniata</taxon>
        <taxon>Vertebrata</taxon>
        <taxon>Euteleostomi</taxon>
        <taxon>Archelosauria</taxon>
        <taxon>Archosauria</taxon>
        <taxon>Dinosauria</taxon>
        <taxon>Saurischia</taxon>
        <taxon>Theropoda</taxon>
        <taxon>Coelurosauria</taxon>
        <taxon>Aves</taxon>
        <taxon>Neognathae</taxon>
        <taxon>Neoaves</taxon>
        <taxon>Telluraves</taxon>
        <taxon>Australaves</taxon>
        <taxon>Passeriformes</taxon>
        <taxon>Turdidae</taxon>
        <taxon>Catharus</taxon>
    </lineage>
</organism>
<evidence type="ECO:0000313" key="4">
    <source>
        <dbReference type="Ensembl" id="ENSCUSP00005025519.1"/>
    </source>
</evidence>
<dbReference type="PANTHER" id="PTHR23412">
    <property type="entry name" value="STEREOCILIN RELATED"/>
    <property type="match status" value="1"/>
</dbReference>
<dbReference type="InterPro" id="IPR026664">
    <property type="entry name" value="Stereocilin-rel"/>
</dbReference>
<dbReference type="Ensembl" id="ENSCUST00005026426.1">
    <property type="protein sequence ID" value="ENSCUSP00005025519.1"/>
    <property type="gene ID" value="ENSCUSG00005015850.1"/>
</dbReference>
<sequence length="952" mass="106171">AANELYIYFCSNVTIPLQIFKTGMRLLTGNAFYVYYTYFSILQMSIKSYLKNLLYQPRQLLSELQQLDQHQFQTAMKYLFNSKKEHLVKIIFQSPGVNRTLFLVTLHKCFLVLSALDCVDILSQVLCVSAVNYLQPDVIGSLPNLLLEDAFRNLSSLFKDLYDRTSASTQRALYGWMNIYLYKTEFNESTSWVSAESLWILGRYMVHLPLEEILKISLNEIRLFISYDNATKQLDTVYDITPELAQALLERINLSGFDMRNTSTIYRLGLLVCFYDDLEQMDAAVARALLHQMIKCNQLRGFQAEVHELKSQLLNIAVQNQTLNDTLGSLSDAVVGLTSSQLESLSPEAVHNAVATLNQVSGWAKSQVMILSSKYLSYEKVLSFYNVSQMGALVTGIGTQSLHSMNPRELAQIIRGTTSQYLSDLSPAQQQGILRKIAASGDFSSSVKDIQGAFFKEVSLSGLWNLTGYNSSMLKQKELRSSQVKIAIASFYPNTGQLVKGVTCQVIESMDTNIFLNNFKLFEMNLYLLSPYQVNCLAWKFWEVSNATIPPFLLLHFSNNLFSPKKTDDSNKSFLHGRMSLKAMATALHRFKLCQQLNHEQKTEIKYKLLQLYGSSNNWTAETILDVGPFIALLSKEELNVLTVKVYCLGTRAPSSSEIIKLGEANVFWSVQELKCMDPGTFDKNVELLGAVSGFNSSQLTALKEKAKQVWGLLPDWRSYQIISLGRIALALTEQEITELDLHSIDTVAVLSQQTEWTLTQARAILQGFLDDSGQTISTLKSFDLVGLGAVLCALNSTEITSIRTTEFSAAIARIGLLFCTTPVLRHFKEMTESVFGAATSWNGSILQEIGTIAGGLNEDELKAFDKSLMPYFQPSAVRHIPPEIFQALSPEQIANLGPENAAMVTGSQRERLDASQLQSLGLALDGARTSSTGTQSTAGSLQEGQTPAQMV</sequence>
<keyword evidence="5" id="KW-1185">Reference proteome</keyword>
<evidence type="ECO:0000256" key="3">
    <source>
        <dbReference type="SAM" id="MobiDB-lite"/>
    </source>
</evidence>
<feature type="compositionally biased region" description="Low complexity" evidence="3">
    <location>
        <begin position="928"/>
        <end position="941"/>
    </location>
</feature>
<accession>A0A8C3V4A7</accession>
<feature type="compositionally biased region" description="Polar residues" evidence="3">
    <location>
        <begin position="943"/>
        <end position="952"/>
    </location>
</feature>
<name>A0A8C3V4A7_CATUS</name>
<evidence type="ECO:0000313" key="5">
    <source>
        <dbReference type="Proteomes" id="UP000694563"/>
    </source>
</evidence>
<dbReference type="Proteomes" id="UP000694563">
    <property type="component" value="Chromosome 16"/>
</dbReference>
<evidence type="ECO:0000256" key="2">
    <source>
        <dbReference type="ARBA" id="ARBA00023180"/>
    </source>
</evidence>
<dbReference type="GO" id="GO:0009986">
    <property type="term" value="C:cell surface"/>
    <property type="evidence" value="ECO:0007669"/>
    <property type="project" value="TreeGrafter"/>
</dbReference>
<dbReference type="GO" id="GO:0007160">
    <property type="term" value="P:cell-matrix adhesion"/>
    <property type="evidence" value="ECO:0007669"/>
    <property type="project" value="TreeGrafter"/>
</dbReference>
<reference evidence="4" key="3">
    <citation type="submission" date="2025-09" db="UniProtKB">
        <authorList>
            <consortium name="Ensembl"/>
        </authorList>
    </citation>
    <scope>IDENTIFICATION</scope>
</reference>
<keyword evidence="2" id="KW-0325">Glycoprotein</keyword>
<dbReference type="PANTHER" id="PTHR23412:SF18">
    <property type="entry name" value="OTOANCORIN"/>
    <property type="match status" value="1"/>
</dbReference>
<dbReference type="AlphaFoldDB" id="A0A8C3V4A7"/>
<reference evidence="4" key="1">
    <citation type="submission" date="2020-10" db="EMBL/GenBank/DDBJ databases">
        <title>Catharus ustulatus (Swainson's thrush) genome, bCatUst1, primary haplotype v2.</title>
        <authorList>
            <person name="Delmore K."/>
            <person name="Vafadar M."/>
            <person name="Formenti G."/>
            <person name="Chow W."/>
            <person name="Pelan S."/>
            <person name="Howe K."/>
            <person name="Rhie A."/>
            <person name="Mountcastle J."/>
            <person name="Haase B."/>
            <person name="Fedrigo O."/>
            <person name="Jarvis E.D."/>
        </authorList>
    </citation>
    <scope>NUCLEOTIDE SEQUENCE [LARGE SCALE GENOMIC DNA]</scope>
</reference>